<evidence type="ECO:0000256" key="6">
    <source>
        <dbReference type="ARBA" id="ARBA00031828"/>
    </source>
</evidence>
<keyword evidence="10" id="KW-0460">Magnesium</keyword>
<gene>
    <name evidence="11" type="ORF">AT727_02620</name>
</gene>
<feature type="site" description="Stabilizes the phosphoryl group" evidence="9">
    <location>
        <position position="103"/>
    </location>
</feature>
<evidence type="ECO:0000256" key="7">
    <source>
        <dbReference type="PIRNR" id="PIRNR004682"/>
    </source>
</evidence>
<keyword evidence="5 7" id="KW-0119">Carbohydrate metabolism</keyword>
<feature type="active site" description="Nucleophile" evidence="8">
    <location>
        <position position="8"/>
    </location>
</feature>
<dbReference type="InterPro" id="IPR006549">
    <property type="entry name" value="HAD-SF_hydro_IIIA"/>
</dbReference>
<feature type="active site" description="Proton donor" evidence="8">
    <location>
        <position position="10"/>
    </location>
</feature>
<dbReference type="EMBL" id="LOCK01000001">
    <property type="protein sequence ID" value="KTE93867.1"/>
    <property type="molecule type" value="Genomic_DNA"/>
</dbReference>
<dbReference type="EC" id="3.1.3.-" evidence="7"/>
<dbReference type="InterPro" id="IPR006543">
    <property type="entry name" value="Histidinol-phos"/>
</dbReference>
<comment type="cofactor">
    <cofactor evidence="10">
        <name>Mg(2+)</name>
        <dbReference type="ChEBI" id="CHEBI:18420"/>
    </cofactor>
</comment>
<dbReference type="AlphaFoldDB" id="A0A0W1JQ94"/>
<feature type="binding site" evidence="10">
    <location>
        <position position="92"/>
    </location>
    <ligand>
        <name>Zn(2+)</name>
        <dbReference type="ChEBI" id="CHEBI:29105"/>
    </ligand>
</feature>
<comment type="caution">
    <text evidence="11">The sequence shown here is derived from an EMBL/GenBank/DDBJ whole genome shotgun (WGS) entry which is preliminary data.</text>
</comment>
<feature type="binding site" evidence="10">
    <location>
        <position position="99"/>
    </location>
    <ligand>
        <name>Zn(2+)</name>
        <dbReference type="ChEBI" id="CHEBI:29105"/>
    </ligand>
</feature>
<dbReference type="Proteomes" id="UP000054623">
    <property type="component" value="Unassembled WGS sequence"/>
</dbReference>
<feature type="binding site" evidence="10">
    <location>
        <position position="128"/>
    </location>
    <ligand>
        <name>Mg(2+)</name>
        <dbReference type="ChEBI" id="CHEBI:18420"/>
    </ligand>
</feature>
<keyword evidence="4 7" id="KW-0378">Hydrolase</keyword>
<evidence type="ECO:0000256" key="1">
    <source>
        <dbReference type="ARBA" id="ARBA00004496"/>
    </source>
</evidence>
<dbReference type="Gene3D" id="3.40.50.1000">
    <property type="entry name" value="HAD superfamily/HAD-like"/>
    <property type="match status" value="1"/>
</dbReference>
<keyword evidence="10" id="KW-0862">Zinc</keyword>
<dbReference type="GO" id="GO:0005975">
    <property type="term" value="P:carbohydrate metabolic process"/>
    <property type="evidence" value="ECO:0007669"/>
    <property type="project" value="InterPro"/>
</dbReference>
<evidence type="ECO:0000256" key="3">
    <source>
        <dbReference type="ARBA" id="ARBA00022723"/>
    </source>
</evidence>
<evidence type="ECO:0000256" key="5">
    <source>
        <dbReference type="ARBA" id="ARBA00023277"/>
    </source>
</evidence>
<dbReference type="OrthoDB" id="9801899at2"/>
<reference evidence="11 12" key="1">
    <citation type="submission" date="2015-12" db="EMBL/GenBank/DDBJ databases">
        <title>Draft Genome Sequence of Desulfitobacterium hafniense Strain DH, a Sulfate-reducing Bacterium Isolated from Paddy Soils.</title>
        <authorList>
            <person name="Bao P."/>
            <person name="Zhang X."/>
            <person name="Li G."/>
        </authorList>
    </citation>
    <scope>NUCLEOTIDE SEQUENCE [LARGE SCALE GENOMIC DNA]</scope>
    <source>
        <strain evidence="11 12">DH</strain>
    </source>
</reference>
<dbReference type="GO" id="GO:0016791">
    <property type="term" value="F:phosphatase activity"/>
    <property type="evidence" value="ECO:0007669"/>
    <property type="project" value="InterPro"/>
</dbReference>
<keyword evidence="3 10" id="KW-0479">Metal-binding</keyword>
<comment type="subcellular location">
    <subcellularLocation>
        <location evidence="1 7">Cytoplasm</location>
    </subcellularLocation>
</comment>
<evidence type="ECO:0000256" key="10">
    <source>
        <dbReference type="PIRSR" id="PIRSR004682-4"/>
    </source>
</evidence>
<dbReference type="GO" id="GO:0005737">
    <property type="term" value="C:cytoplasm"/>
    <property type="evidence" value="ECO:0007669"/>
    <property type="project" value="UniProtKB-SubCell"/>
</dbReference>
<comment type="cofactor">
    <cofactor evidence="10">
        <name>Zn(2+)</name>
        <dbReference type="ChEBI" id="CHEBI:29105"/>
    </cofactor>
</comment>
<feature type="binding site" evidence="10">
    <location>
        <position position="94"/>
    </location>
    <ligand>
        <name>Zn(2+)</name>
        <dbReference type="ChEBI" id="CHEBI:29105"/>
    </ligand>
</feature>
<dbReference type="GO" id="GO:0046872">
    <property type="term" value="F:metal ion binding"/>
    <property type="evidence" value="ECO:0007669"/>
    <property type="project" value="UniProtKB-KW"/>
</dbReference>
<dbReference type="NCBIfam" id="TIGR01662">
    <property type="entry name" value="HAD-SF-IIIA"/>
    <property type="match status" value="1"/>
</dbReference>
<dbReference type="InterPro" id="IPR023214">
    <property type="entry name" value="HAD_sf"/>
</dbReference>
<feature type="site" description="Contributes to substrate recognition" evidence="9">
    <location>
        <position position="102"/>
    </location>
</feature>
<evidence type="ECO:0000313" key="12">
    <source>
        <dbReference type="Proteomes" id="UP000054623"/>
    </source>
</evidence>
<feature type="binding site" evidence="10">
    <location>
        <position position="8"/>
    </location>
    <ligand>
        <name>Mg(2+)</name>
        <dbReference type="ChEBI" id="CHEBI:18420"/>
    </ligand>
</feature>
<dbReference type="InterPro" id="IPR004446">
    <property type="entry name" value="Heptose_bisP_phosphatase"/>
</dbReference>
<evidence type="ECO:0000256" key="2">
    <source>
        <dbReference type="ARBA" id="ARBA00022490"/>
    </source>
</evidence>
<name>A0A0W1JQ94_DESHA</name>
<dbReference type="CDD" id="cd07503">
    <property type="entry name" value="HAD_HisB-N"/>
    <property type="match status" value="1"/>
</dbReference>
<feature type="binding site" evidence="10">
    <location>
        <position position="10"/>
    </location>
    <ligand>
        <name>Mg(2+)</name>
        <dbReference type="ChEBI" id="CHEBI:18420"/>
    </ligand>
</feature>
<sequence>MSKTVFLDRDGVINKQAAEHDYIKNWGEFEFLPKVSEAIGILNKAGFQVIIVTNQRGVARGMMTIKDVEETHRIMCAELEAFGAQIDGIYVCPHEKDECTCRKPGIGLFLKAEEDFAIDKSTSWMIGDSNSDIEAGKNYGVKTIYIGKTSINADYTCKNLFDAVLTIGGKAV</sequence>
<accession>A0A0W1JQ94</accession>
<keyword evidence="2 7" id="KW-0963">Cytoplasm</keyword>
<comment type="similarity">
    <text evidence="7">Belongs to the gmhB family.</text>
</comment>
<dbReference type="PANTHER" id="PTHR42891">
    <property type="entry name" value="D-GLYCERO-BETA-D-MANNO-HEPTOSE-1,7-BISPHOSPHATE 7-PHOSPHATASE"/>
    <property type="match status" value="1"/>
</dbReference>
<proteinExistence type="inferred from homology"/>
<evidence type="ECO:0000256" key="8">
    <source>
        <dbReference type="PIRSR" id="PIRSR004682-1"/>
    </source>
</evidence>
<feature type="site" description="Stabilizes the phosphoryl group" evidence="9">
    <location>
        <position position="53"/>
    </location>
</feature>
<evidence type="ECO:0000256" key="4">
    <source>
        <dbReference type="ARBA" id="ARBA00022801"/>
    </source>
</evidence>
<dbReference type="SUPFAM" id="SSF56784">
    <property type="entry name" value="HAD-like"/>
    <property type="match status" value="1"/>
</dbReference>
<protein>
    <recommendedName>
        <fullName evidence="6 7">D,D-heptose 1,7-bisphosphate phosphatase</fullName>
        <ecNumber evidence="7">3.1.3.-</ecNumber>
    </recommendedName>
</protein>
<dbReference type="PIRSF" id="PIRSF004682">
    <property type="entry name" value="GmhB"/>
    <property type="match status" value="1"/>
</dbReference>
<evidence type="ECO:0000256" key="9">
    <source>
        <dbReference type="PIRSR" id="PIRSR004682-3"/>
    </source>
</evidence>
<dbReference type="InterPro" id="IPR036412">
    <property type="entry name" value="HAD-like_sf"/>
</dbReference>
<dbReference type="NCBIfam" id="TIGR01656">
    <property type="entry name" value="Histidinol-ppas"/>
    <property type="match status" value="1"/>
</dbReference>
<feature type="binding site" evidence="10">
    <location>
        <position position="101"/>
    </location>
    <ligand>
        <name>Zn(2+)</name>
        <dbReference type="ChEBI" id="CHEBI:29105"/>
    </ligand>
</feature>
<dbReference type="PANTHER" id="PTHR42891:SF1">
    <property type="entry name" value="D-GLYCERO-BETA-D-MANNO-HEPTOSE-1,7-BISPHOSPHATE 7-PHOSPHATASE"/>
    <property type="match status" value="1"/>
</dbReference>
<evidence type="ECO:0000313" key="11">
    <source>
        <dbReference type="EMBL" id="KTE93867.1"/>
    </source>
</evidence>
<dbReference type="Pfam" id="PF13242">
    <property type="entry name" value="Hydrolase_like"/>
    <property type="match status" value="1"/>
</dbReference>
<organism evidence="11 12">
    <name type="scientific">Desulfitobacterium hafniense</name>
    <name type="common">Desulfitobacterium frappieri</name>
    <dbReference type="NCBI Taxonomy" id="49338"/>
    <lineage>
        <taxon>Bacteria</taxon>
        <taxon>Bacillati</taxon>
        <taxon>Bacillota</taxon>
        <taxon>Clostridia</taxon>
        <taxon>Eubacteriales</taxon>
        <taxon>Desulfitobacteriaceae</taxon>
        <taxon>Desulfitobacterium</taxon>
    </lineage>
</organism>
<dbReference type="RefSeq" id="WP_058490674.1">
    <property type="nucleotide sequence ID" value="NZ_LOCK01000001.1"/>
</dbReference>